<feature type="compositionally biased region" description="Polar residues" evidence="1">
    <location>
        <begin position="525"/>
        <end position="534"/>
    </location>
</feature>
<feature type="region of interest" description="Disordered" evidence="1">
    <location>
        <begin position="244"/>
        <end position="302"/>
    </location>
</feature>
<proteinExistence type="predicted"/>
<feature type="compositionally biased region" description="Basic and acidic residues" evidence="1">
    <location>
        <begin position="256"/>
        <end position="266"/>
    </location>
</feature>
<accession>A0A167ZXG9</accession>
<feature type="region of interest" description="Disordered" evidence="1">
    <location>
        <begin position="518"/>
        <end position="537"/>
    </location>
</feature>
<name>A0A167ZXG9_9HYPO</name>
<feature type="compositionally biased region" description="Polar residues" evidence="1">
    <location>
        <begin position="57"/>
        <end position="71"/>
    </location>
</feature>
<dbReference type="EMBL" id="AZHD01000001">
    <property type="protein sequence ID" value="OAA68009.1"/>
    <property type="molecule type" value="Genomic_DNA"/>
</dbReference>
<comment type="caution">
    <text evidence="2">The sequence shown here is derived from an EMBL/GenBank/DDBJ whole genome shotgun (WGS) entry which is preliminary data.</text>
</comment>
<feature type="compositionally biased region" description="Polar residues" evidence="1">
    <location>
        <begin position="113"/>
        <end position="124"/>
    </location>
</feature>
<reference evidence="2 3" key="1">
    <citation type="journal article" date="2016" name="Genome Biol. Evol.">
        <title>Divergent and convergent evolution of fungal pathogenicity.</title>
        <authorList>
            <person name="Shang Y."/>
            <person name="Xiao G."/>
            <person name="Zheng P."/>
            <person name="Cen K."/>
            <person name="Zhan S."/>
            <person name="Wang C."/>
        </authorList>
    </citation>
    <scope>NUCLEOTIDE SEQUENCE [LARGE SCALE GENOMIC DNA]</scope>
    <source>
        <strain evidence="2 3">RCEF 264</strain>
    </source>
</reference>
<feature type="region of interest" description="Disordered" evidence="1">
    <location>
        <begin position="679"/>
        <end position="743"/>
    </location>
</feature>
<dbReference type="AlphaFoldDB" id="A0A167ZXG9"/>
<gene>
    <name evidence="2" type="ORF">SPI_00204</name>
</gene>
<dbReference type="STRING" id="1081102.A0A167ZXG9"/>
<protein>
    <submittedName>
        <fullName evidence="2">Uncharacterized protein</fullName>
    </submittedName>
</protein>
<evidence type="ECO:0000256" key="1">
    <source>
        <dbReference type="SAM" id="MobiDB-lite"/>
    </source>
</evidence>
<feature type="region of interest" description="Disordered" evidence="1">
    <location>
        <begin position="28"/>
        <end position="147"/>
    </location>
</feature>
<keyword evidence="3" id="KW-1185">Reference proteome</keyword>
<evidence type="ECO:0000313" key="3">
    <source>
        <dbReference type="Proteomes" id="UP000076874"/>
    </source>
</evidence>
<organism evidence="2 3">
    <name type="scientific">Niveomyces insectorum RCEF 264</name>
    <dbReference type="NCBI Taxonomy" id="1081102"/>
    <lineage>
        <taxon>Eukaryota</taxon>
        <taxon>Fungi</taxon>
        <taxon>Dikarya</taxon>
        <taxon>Ascomycota</taxon>
        <taxon>Pezizomycotina</taxon>
        <taxon>Sordariomycetes</taxon>
        <taxon>Hypocreomycetidae</taxon>
        <taxon>Hypocreales</taxon>
        <taxon>Cordycipitaceae</taxon>
        <taxon>Niveomyces</taxon>
    </lineage>
</organism>
<evidence type="ECO:0000313" key="2">
    <source>
        <dbReference type="EMBL" id="OAA68009.1"/>
    </source>
</evidence>
<sequence>MPKIGGQKRSFALSSRNRPKTFVEWVLGRSIPKASPAPDPPSSPEKRRFTLEIVADGQTQTDNTVPGTSSREGQHAGGGAEPDVVTPRKVSFQETSDSASKKTSATEGVKDAASSSKAPTNGKMTSDHGDTGNKKQQGKSPGHGHCMRFHTSPGPSKIEACFCATCCAGEQNQSKASIELIDAHGEVSSTGRISVEKVRRSLSSTLNSLLGETSEEYFASCDTESSSQKINNLTAKRLSKFPIHHFKSKQVSPEKSASDPKSKGKEPIVNVAEQQHQKNGLTPMKSVGIPEQDQKPRPRFVKPKPLTLVGTQASKIERTLGKPDDARPNTFYDVSGGNVNVYYGPVYKDTADPVSPGQNNKTQAGMAAAVPPPQNQPYCEAPHQENILPNPSAPLWGVQPAATLPAPFPPMVPFGPLLSPCYNLADEKTASGDTYSGTTKVMDTNAGPISQAKQLDKGKKSALAQQVAEKALPKAYQKPFETIHDNRGPEHNPGVDSNNNAADIFACDAEGSGWGRSAWKVPKPSKSNGKTKTNGDYWGNYDQNDNNFVNNESNNNNNWGTGNGGHNWGGLNISDGNWHTGNNADTWGNWNSNQNGGDNSNTAAHDGSTTWANWSYKNSHGSNQKENNAAYKNYYGSRDARHGTHHENENLFLSHDHVSRKMPGAWDEVLPEWKRTTAGIAQRDEKHQPRSNQRRYGHTQHHANNPTANDAVPSWGDLTAAQSSKDPSAWELNARAGGSGRKA</sequence>
<feature type="compositionally biased region" description="Low complexity" evidence="1">
    <location>
        <begin position="95"/>
        <end position="106"/>
    </location>
</feature>
<dbReference type="Proteomes" id="UP000076874">
    <property type="component" value="Unassembled WGS sequence"/>
</dbReference>
<feature type="compositionally biased region" description="Basic residues" evidence="1">
    <location>
        <begin position="692"/>
        <end position="701"/>
    </location>
</feature>